<dbReference type="AlphaFoldDB" id="Q3JNR9"/>
<dbReference type="KEGG" id="bpm:BURPS1710b_3413"/>
<proteinExistence type="predicted"/>
<feature type="compositionally biased region" description="Basic residues" evidence="1">
    <location>
        <begin position="395"/>
        <end position="406"/>
    </location>
</feature>
<protein>
    <submittedName>
        <fullName evidence="2">Uncharacterized protein</fullName>
    </submittedName>
</protein>
<feature type="region of interest" description="Disordered" evidence="1">
    <location>
        <begin position="345"/>
        <end position="676"/>
    </location>
</feature>
<feature type="compositionally biased region" description="Basic residues" evidence="1">
    <location>
        <begin position="509"/>
        <end position="525"/>
    </location>
</feature>
<dbReference type="EMBL" id="CP000124">
    <property type="protein sequence ID" value="ABA51107.1"/>
    <property type="molecule type" value="Genomic_DNA"/>
</dbReference>
<feature type="compositionally biased region" description="Basic residues" evidence="1">
    <location>
        <begin position="706"/>
        <end position="720"/>
    </location>
</feature>
<feature type="compositionally biased region" description="Low complexity" evidence="1">
    <location>
        <begin position="768"/>
        <end position="784"/>
    </location>
</feature>
<feature type="region of interest" description="Disordered" evidence="1">
    <location>
        <begin position="739"/>
        <end position="823"/>
    </location>
</feature>
<feature type="compositionally biased region" description="Basic residues" evidence="1">
    <location>
        <begin position="560"/>
        <end position="579"/>
    </location>
</feature>
<feature type="compositionally biased region" description="Basic residues" evidence="1">
    <location>
        <begin position="599"/>
        <end position="620"/>
    </location>
</feature>
<organism evidence="2 3">
    <name type="scientific">Burkholderia pseudomallei (strain 1710b)</name>
    <dbReference type="NCBI Taxonomy" id="320372"/>
    <lineage>
        <taxon>Bacteria</taxon>
        <taxon>Pseudomonadati</taxon>
        <taxon>Pseudomonadota</taxon>
        <taxon>Betaproteobacteria</taxon>
        <taxon>Burkholderiales</taxon>
        <taxon>Burkholderiaceae</taxon>
        <taxon>Burkholderia</taxon>
        <taxon>pseudomallei group</taxon>
    </lineage>
</organism>
<feature type="compositionally biased region" description="Basic residues" evidence="1">
    <location>
        <begin position="414"/>
        <end position="442"/>
    </location>
</feature>
<name>Q3JNR9_BURP1</name>
<feature type="compositionally biased region" description="Basic residues" evidence="1">
    <location>
        <begin position="747"/>
        <end position="757"/>
    </location>
</feature>
<feature type="compositionally biased region" description="Basic residues" evidence="1">
    <location>
        <begin position="664"/>
        <end position="673"/>
    </location>
</feature>
<gene>
    <name evidence="2" type="ordered locus">BURPS1710b_3413</name>
</gene>
<feature type="compositionally biased region" description="Basic residues" evidence="1">
    <location>
        <begin position="629"/>
        <end position="641"/>
    </location>
</feature>
<accession>Q3JNR9</accession>
<evidence type="ECO:0000313" key="3">
    <source>
        <dbReference type="Proteomes" id="UP000002700"/>
    </source>
</evidence>
<feature type="compositionally biased region" description="Basic and acidic residues" evidence="1">
    <location>
        <begin position="580"/>
        <end position="589"/>
    </location>
</feature>
<feature type="compositionally biased region" description="Low complexity" evidence="1">
    <location>
        <begin position="485"/>
        <end position="503"/>
    </location>
</feature>
<evidence type="ECO:0000313" key="2">
    <source>
        <dbReference type="EMBL" id="ABA51107.1"/>
    </source>
</evidence>
<reference evidence="2 3" key="1">
    <citation type="submission" date="2005-09" db="EMBL/GenBank/DDBJ databases">
        <authorList>
            <person name="Woods D.E."/>
            <person name="Nierman W.C."/>
        </authorList>
    </citation>
    <scope>NUCLEOTIDE SEQUENCE [LARGE SCALE GENOMIC DNA]</scope>
    <source>
        <strain evidence="2 3">1710b</strain>
    </source>
</reference>
<feature type="compositionally biased region" description="Low complexity" evidence="1">
    <location>
        <begin position="456"/>
        <end position="469"/>
    </location>
</feature>
<dbReference type="EnsemblBacteria" id="ABA51107">
    <property type="protein sequence ID" value="ABA51107"/>
    <property type="gene ID" value="BURPS1710b_3413"/>
</dbReference>
<dbReference type="Proteomes" id="UP000002700">
    <property type="component" value="Chromosome I"/>
</dbReference>
<feature type="region of interest" description="Disordered" evidence="1">
    <location>
        <begin position="690"/>
        <end position="725"/>
    </location>
</feature>
<evidence type="ECO:0000256" key="1">
    <source>
        <dbReference type="SAM" id="MobiDB-lite"/>
    </source>
</evidence>
<dbReference type="HOGENOM" id="CLU_343780_0_0_4"/>
<sequence length="823" mass="93718">METRDDLLREHHLEVARVAPAFGLAAEPRDLVEAAERQQLEVAPHQHVRDAHQLAEHVGRLLADADVVALRFRHLLDAVEAFEQRHRQDALLLLAVLLLQLAADEQVEFLVGAAELEIGVQRDRIVTLHQRVQEFMDRDRDAALEAFREILALEHARDRVARRELDHPIRAERHRPLAVVADLGLCAIEHERGLLEVGLRVRFDLLARERRAGRVAARRIADQRREIADQENHRMAEILQLAHLVQHDRVAEVDVGRRRIEAQLDAQRLVRRRAFRELLRELFLDQQLVNTALRDGERMADFIGDREGGLGSGIGAHRCKRKECRKKSDFPISCTRAAQRRARSRGFARIIGGDGARRASRAPHPRFRSDHRDVQPHANRPSGGWRVFRPDVRHEHGRRRRRRRALRGGQAARRAVRGVRRLRRHAARRALRAATAGRRRDRARGARRERARRALRGVLPRAAAHGGPLARRRARARRARPDGAPPARARLYAAAQQRGAARGADPHRRDRRFPQPRRRRGRPGRAARAGVPCDGVRLARRDARGLQPGRHQQHHDPARRGRPAGRRARAQRHGARPRLRPGERADRRVGRAPPETAVRRRRTLRRARHGRRNAPRRAARRAVLPPKRAEKHRARSLQRRLARCETRRFSAPRARKRAGDAHRADRRHRRRRDRAACGRLPGRLCVRRRRAQPGAARRARDGARGARARRGRRHDGRARRAAAASRIARVRVACVPVQRARAGQRVDRHRRGGRARAGRALPALTCGPGRSPPRCAARPRPTAPARRRPGRSPPTAQSPVSGPCSRPARTTRRATADRPSAPC</sequence>